<name>A0AA43KE12_9CYAN</name>
<comment type="caution">
    <text evidence="2">The sequence shown here is derived from an EMBL/GenBank/DDBJ whole genome shotgun (WGS) entry which is preliminary data.</text>
</comment>
<feature type="compositionally biased region" description="Polar residues" evidence="1">
    <location>
        <begin position="100"/>
        <end position="109"/>
    </location>
</feature>
<proteinExistence type="predicted"/>
<evidence type="ECO:0000313" key="2">
    <source>
        <dbReference type="EMBL" id="MDH6063014.1"/>
    </source>
</evidence>
<reference evidence="2 3" key="1">
    <citation type="journal article" date="2023" name="J. Phycol.">
        <title>Chrysosporum ovalisporum is synonymous with the true-branching cyanobacterium Umezakia natans (Nostocales/Aphanizomenonaceae).</title>
        <authorList>
            <person name="McGregor G.B."/>
            <person name="Sendall B.C."/>
            <person name="Niiyama Y."/>
            <person name="Tuji A."/>
            <person name="Willis A."/>
        </authorList>
    </citation>
    <scope>NUCLEOTIDE SEQUENCE [LARGE SCALE GENOMIC DNA]</scope>
    <source>
        <strain evidence="2 3">FSS-62</strain>
    </source>
</reference>
<dbReference type="GeneID" id="83684025"/>
<organism evidence="2 3">
    <name type="scientific">Umezakia ovalisporum FSS-62</name>
    <dbReference type="NCBI Taxonomy" id="2971776"/>
    <lineage>
        <taxon>Bacteria</taxon>
        <taxon>Bacillati</taxon>
        <taxon>Cyanobacteriota</taxon>
        <taxon>Cyanophyceae</taxon>
        <taxon>Nostocales</taxon>
        <taxon>Nodulariaceae</taxon>
        <taxon>Umezakia</taxon>
    </lineage>
</organism>
<gene>
    <name evidence="2" type="ORF">NWP23_04265</name>
</gene>
<dbReference type="EMBL" id="JANQDL010000034">
    <property type="protein sequence ID" value="MDH6063014.1"/>
    <property type="molecule type" value="Genomic_DNA"/>
</dbReference>
<dbReference type="RefSeq" id="WP_280649583.1">
    <property type="nucleotide sequence ID" value="NZ_JANQDL010000034.1"/>
</dbReference>
<protein>
    <submittedName>
        <fullName evidence="2">Uncharacterized protein</fullName>
    </submittedName>
</protein>
<sequence>MDLVRQKISRRRLQKRRGSKNVWSMTATIKEENYELVLTEGDRTETDSVSKVVNRALVLMQRLMDSTQTDTFSAAMDSALHLVKHANLHTVKEPEKVLPQPNNNSQANSDFIDPDFMNVME</sequence>
<dbReference type="Proteomes" id="UP001159370">
    <property type="component" value="Unassembled WGS sequence"/>
</dbReference>
<feature type="region of interest" description="Disordered" evidence="1">
    <location>
        <begin position="93"/>
        <end position="113"/>
    </location>
</feature>
<evidence type="ECO:0000313" key="3">
    <source>
        <dbReference type="Proteomes" id="UP001159370"/>
    </source>
</evidence>
<dbReference type="AlphaFoldDB" id="A0AA43KE12"/>
<accession>A0AA43KE12</accession>
<evidence type="ECO:0000256" key="1">
    <source>
        <dbReference type="SAM" id="MobiDB-lite"/>
    </source>
</evidence>